<dbReference type="EMBL" id="LAZR01008948">
    <property type="protein sequence ID" value="KKM75597.1"/>
    <property type="molecule type" value="Genomic_DNA"/>
</dbReference>
<gene>
    <name evidence="1" type="ORF">LCGC14_1388670</name>
</gene>
<dbReference type="InterPro" id="IPR003749">
    <property type="entry name" value="ThiS/MoaD-like"/>
</dbReference>
<reference evidence="1" key="1">
    <citation type="journal article" date="2015" name="Nature">
        <title>Complex archaea that bridge the gap between prokaryotes and eukaryotes.</title>
        <authorList>
            <person name="Spang A."/>
            <person name="Saw J.H."/>
            <person name="Jorgensen S.L."/>
            <person name="Zaremba-Niedzwiedzka K."/>
            <person name="Martijn J."/>
            <person name="Lind A.E."/>
            <person name="van Eijk R."/>
            <person name="Schleper C."/>
            <person name="Guy L."/>
            <person name="Ettema T.J."/>
        </authorList>
    </citation>
    <scope>NUCLEOTIDE SEQUENCE</scope>
</reference>
<evidence type="ECO:0008006" key="2">
    <source>
        <dbReference type="Google" id="ProtNLM"/>
    </source>
</evidence>
<dbReference type="AlphaFoldDB" id="A0A0F9N259"/>
<evidence type="ECO:0000313" key="1">
    <source>
        <dbReference type="EMBL" id="KKM75597.1"/>
    </source>
</evidence>
<name>A0A0F9N259_9ZZZZ</name>
<accession>A0A0F9N259</accession>
<dbReference type="InterPro" id="IPR016155">
    <property type="entry name" value="Mopterin_synth/thiamin_S_b"/>
</dbReference>
<dbReference type="Pfam" id="PF02597">
    <property type="entry name" value="ThiS"/>
    <property type="match status" value="1"/>
</dbReference>
<dbReference type="InterPro" id="IPR012675">
    <property type="entry name" value="Beta-grasp_dom_sf"/>
</dbReference>
<dbReference type="CDD" id="cd00565">
    <property type="entry name" value="Ubl_ThiS"/>
    <property type="match status" value="1"/>
</dbReference>
<dbReference type="NCBIfam" id="TIGR01683">
    <property type="entry name" value="thiS"/>
    <property type="match status" value="1"/>
</dbReference>
<protein>
    <recommendedName>
        <fullName evidence="2">Thiamine biosynthesis protein ThiS</fullName>
    </recommendedName>
</protein>
<sequence>MKLLLNGASMDVQVGTLEALLTTQGLGDAKVATAVNGAFVPANFRGAYLLSDGDSVEILAPMQGG</sequence>
<organism evidence="1">
    <name type="scientific">marine sediment metagenome</name>
    <dbReference type="NCBI Taxonomy" id="412755"/>
    <lineage>
        <taxon>unclassified sequences</taxon>
        <taxon>metagenomes</taxon>
        <taxon>ecological metagenomes</taxon>
    </lineage>
</organism>
<comment type="caution">
    <text evidence="1">The sequence shown here is derived from an EMBL/GenBank/DDBJ whole genome shotgun (WGS) entry which is preliminary data.</text>
</comment>
<dbReference type="SUPFAM" id="SSF54285">
    <property type="entry name" value="MoaD/ThiS"/>
    <property type="match status" value="1"/>
</dbReference>
<proteinExistence type="predicted"/>
<dbReference type="Gene3D" id="3.10.20.30">
    <property type="match status" value="1"/>
</dbReference>
<dbReference type="InterPro" id="IPR010035">
    <property type="entry name" value="Thi_S"/>
</dbReference>